<protein>
    <submittedName>
        <fullName evidence="1">Thioredoxin-like 1-1ic</fullName>
    </submittedName>
</protein>
<proteinExistence type="predicted"/>
<accession>A0A2P2MD34</accession>
<evidence type="ECO:0000313" key="1">
    <source>
        <dbReference type="EMBL" id="MBX28112.1"/>
    </source>
</evidence>
<organism evidence="1">
    <name type="scientific">Rhizophora mucronata</name>
    <name type="common">Asiatic mangrove</name>
    <dbReference type="NCBI Taxonomy" id="61149"/>
    <lineage>
        <taxon>Eukaryota</taxon>
        <taxon>Viridiplantae</taxon>
        <taxon>Streptophyta</taxon>
        <taxon>Embryophyta</taxon>
        <taxon>Tracheophyta</taxon>
        <taxon>Spermatophyta</taxon>
        <taxon>Magnoliopsida</taxon>
        <taxon>eudicotyledons</taxon>
        <taxon>Gunneridae</taxon>
        <taxon>Pentapetalae</taxon>
        <taxon>rosids</taxon>
        <taxon>fabids</taxon>
        <taxon>Malpighiales</taxon>
        <taxon>Rhizophoraceae</taxon>
        <taxon>Rhizophora</taxon>
    </lineage>
</organism>
<reference evidence="1" key="1">
    <citation type="submission" date="2018-02" db="EMBL/GenBank/DDBJ databases">
        <title>Rhizophora mucronata_Transcriptome.</title>
        <authorList>
            <person name="Meera S.P."/>
            <person name="Sreeshan A."/>
            <person name="Augustine A."/>
        </authorList>
    </citation>
    <scope>NUCLEOTIDE SEQUENCE</scope>
    <source>
        <tissue evidence="1">Leaf</tissue>
    </source>
</reference>
<dbReference type="AlphaFoldDB" id="A0A2P2MD34"/>
<name>A0A2P2MD34_RHIMU</name>
<dbReference type="EMBL" id="GGEC01047628">
    <property type="protein sequence ID" value="MBX28112.1"/>
    <property type="molecule type" value="Transcribed_RNA"/>
</dbReference>
<sequence>MADVLCKTNLVSSPCGSCQTQQQNGVYGFPRSFRLKGFPLKVKPQTLRSQKTSFGTEFHGKRVAYRGNQRIPQKVLGIFSQPSIVAQVGVVLTFKVELNFIVLL</sequence>